<evidence type="ECO:0000256" key="1">
    <source>
        <dbReference type="SAM" id="MobiDB-lite"/>
    </source>
</evidence>
<organism evidence="2">
    <name type="scientific">Oryza nivara</name>
    <name type="common">Indian wild rice</name>
    <name type="synonym">Oryza sativa f. spontanea</name>
    <dbReference type="NCBI Taxonomy" id="4536"/>
    <lineage>
        <taxon>Eukaryota</taxon>
        <taxon>Viridiplantae</taxon>
        <taxon>Streptophyta</taxon>
        <taxon>Embryophyta</taxon>
        <taxon>Tracheophyta</taxon>
        <taxon>Spermatophyta</taxon>
        <taxon>Magnoliopsida</taxon>
        <taxon>Liliopsida</taxon>
        <taxon>Poales</taxon>
        <taxon>Poaceae</taxon>
        <taxon>BOP clade</taxon>
        <taxon>Oryzoideae</taxon>
        <taxon>Oryzeae</taxon>
        <taxon>Oryzinae</taxon>
        <taxon>Oryza</taxon>
    </lineage>
</organism>
<dbReference type="EnsemblPlants" id="ONIVA09G15270.1">
    <property type="protein sequence ID" value="ONIVA09G15270.1"/>
    <property type="gene ID" value="ONIVA09G15270"/>
</dbReference>
<dbReference type="HOGENOM" id="CLU_2458624_0_0_1"/>
<dbReference type="Proteomes" id="UP000006591">
    <property type="component" value="Chromosome 9"/>
</dbReference>
<evidence type="ECO:0008006" key="4">
    <source>
        <dbReference type="Google" id="ProtNLM"/>
    </source>
</evidence>
<keyword evidence="3" id="KW-1185">Reference proteome</keyword>
<dbReference type="AlphaFoldDB" id="A0A0E0ILJ2"/>
<reference evidence="2" key="2">
    <citation type="submission" date="2018-04" db="EMBL/GenBank/DDBJ databases">
        <title>OnivRS2 (Oryza nivara Reference Sequence Version 2).</title>
        <authorList>
            <person name="Zhang J."/>
            <person name="Kudrna D."/>
            <person name="Lee S."/>
            <person name="Talag J."/>
            <person name="Rajasekar S."/>
            <person name="Welchert J."/>
            <person name="Hsing Y.-I."/>
            <person name="Wing R.A."/>
        </authorList>
    </citation>
    <scope>NUCLEOTIDE SEQUENCE [LARGE SCALE GENOMIC DNA]</scope>
    <source>
        <strain evidence="2">SL10</strain>
    </source>
</reference>
<protein>
    <recommendedName>
        <fullName evidence="4">SMP domain-containing protein</fullName>
    </recommendedName>
</protein>
<evidence type="ECO:0000313" key="3">
    <source>
        <dbReference type="Proteomes" id="UP000006591"/>
    </source>
</evidence>
<evidence type="ECO:0000313" key="2">
    <source>
        <dbReference type="EnsemblPlants" id="ONIVA09G15270.1"/>
    </source>
</evidence>
<accession>A0A0E0ILJ2</accession>
<feature type="region of interest" description="Disordered" evidence="1">
    <location>
        <begin position="66"/>
        <end position="89"/>
    </location>
</feature>
<proteinExistence type="predicted"/>
<sequence length="89" mass="9730">MSWNLNTRSTSVLPLPRRVIPSGVAAAAQQAVEANMRHCPDADGEKINKSTTLKDVVGGATEVLPANKVTPGRTPTRWRPPRRRTMRAD</sequence>
<dbReference type="Gramene" id="ONIVA09G15270.1">
    <property type="protein sequence ID" value="ONIVA09G15270.1"/>
    <property type="gene ID" value="ONIVA09G15270"/>
</dbReference>
<reference evidence="2" key="1">
    <citation type="submission" date="2015-04" db="UniProtKB">
        <authorList>
            <consortium name="EnsemblPlants"/>
        </authorList>
    </citation>
    <scope>IDENTIFICATION</scope>
    <source>
        <strain evidence="2">SL10</strain>
    </source>
</reference>
<feature type="compositionally biased region" description="Basic residues" evidence="1">
    <location>
        <begin position="79"/>
        <end position="89"/>
    </location>
</feature>
<name>A0A0E0ILJ2_ORYNI</name>